<dbReference type="GO" id="GO:0007165">
    <property type="term" value="P:signal transduction"/>
    <property type="evidence" value="ECO:0007669"/>
    <property type="project" value="UniProtKB-KW"/>
</dbReference>
<gene>
    <name evidence="11" type="ORF">GCL57_03155</name>
</gene>
<dbReference type="Pfam" id="PF00015">
    <property type="entry name" value="MCPsignal"/>
    <property type="match status" value="1"/>
</dbReference>
<evidence type="ECO:0000256" key="8">
    <source>
        <dbReference type="PROSITE-ProRule" id="PRU00284"/>
    </source>
</evidence>
<dbReference type="GO" id="GO:0006935">
    <property type="term" value="P:chemotaxis"/>
    <property type="evidence" value="ECO:0007669"/>
    <property type="project" value="UniProtKB-KW"/>
</dbReference>
<evidence type="ECO:0000256" key="2">
    <source>
        <dbReference type="ARBA" id="ARBA00022475"/>
    </source>
</evidence>
<keyword evidence="8" id="KW-0807">Transducer</keyword>
<dbReference type="InterPro" id="IPR033480">
    <property type="entry name" value="sCache_2"/>
</dbReference>
<evidence type="ECO:0000256" key="1">
    <source>
        <dbReference type="ARBA" id="ARBA00004651"/>
    </source>
</evidence>
<dbReference type="RefSeq" id="WP_152211805.1">
    <property type="nucleotide sequence ID" value="NZ_WFLN01000004.1"/>
</dbReference>
<dbReference type="AlphaFoldDB" id="A0A833JFF8"/>
<evidence type="ECO:0000256" key="4">
    <source>
        <dbReference type="ARBA" id="ARBA00022692"/>
    </source>
</evidence>
<dbReference type="Gene3D" id="1.10.287.950">
    <property type="entry name" value="Methyl-accepting chemotaxis protein"/>
    <property type="match status" value="1"/>
</dbReference>
<keyword evidence="12" id="KW-1185">Reference proteome</keyword>
<protein>
    <recommendedName>
        <fullName evidence="10">Methyl-accepting transducer domain-containing protein</fullName>
    </recommendedName>
</protein>
<keyword evidence="6 9" id="KW-0472">Membrane</keyword>
<name>A0A833JFF8_9BACT</name>
<evidence type="ECO:0000256" key="7">
    <source>
        <dbReference type="ARBA" id="ARBA00029447"/>
    </source>
</evidence>
<comment type="caution">
    <text evidence="11">The sequence shown here is derived from an EMBL/GenBank/DDBJ whole genome shotgun (WGS) entry which is preliminary data.</text>
</comment>
<feature type="transmembrane region" description="Helical" evidence="9">
    <location>
        <begin position="12"/>
        <end position="31"/>
    </location>
</feature>
<evidence type="ECO:0000256" key="5">
    <source>
        <dbReference type="ARBA" id="ARBA00022989"/>
    </source>
</evidence>
<accession>A0A833JFF8</accession>
<dbReference type="Proteomes" id="UP000442694">
    <property type="component" value="Unassembled WGS sequence"/>
</dbReference>
<feature type="domain" description="Methyl-accepting transducer" evidence="10">
    <location>
        <begin position="221"/>
        <end position="450"/>
    </location>
</feature>
<keyword evidence="4 9" id="KW-0812">Transmembrane</keyword>
<dbReference type="SUPFAM" id="SSF58104">
    <property type="entry name" value="Methyl-accepting chemotaxis protein (MCP) signaling domain"/>
    <property type="match status" value="1"/>
</dbReference>
<proteinExistence type="inferred from homology"/>
<dbReference type="PANTHER" id="PTHR43531:SF11">
    <property type="entry name" value="METHYL-ACCEPTING CHEMOTAXIS PROTEIN 3"/>
    <property type="match status" value="1"/>
</dbReference>
<keyword evidence="2" id="KW-1003">Cell membrane</keyword>
<evidence type="ECO:0000256" key="9">
    <source>
        <dbReference type="SAM" id="Phobius"/>
    </source>
</evidence>
<reference evidence="11 12" key="1">
    <citation type="submission" date="2019-10" db="EMBL/GenBank/DDBJ databases">
        <title>New genus of Silvanigrellaceae.</title>
        <authorList>
            <person name="Pitt A."/>
            <person name="Hahn M.W."/>
        </authorList>
    </citation>
    <scope>NUCLEOTIDE SEQUENCE [LARGE SCALE GENOMIC DNA]</scope>
    <source>
        <strain evidence="11 12">33A1-SZDP</strain>
    </source>
</reference>
<dbReference type="InterPro" id="IPR051310">
    <property type="entry name" value="MCP_chemotaxis"/>
</dbReference>
<evidence type="ECO:0000259" key="10">
    <source>
        <dbReference type="PROSITE" id="PS50111"/>
    </source>
</evidence>
<dbReference type="PANTHER" id="PTHR43531">
    <property type="entry name" value="PROTEIN ICFG"/>
    <property type="match status" value="1"/>
</dbReference>
<dbReference type="EMBL" id="WFLN01000004">
    <property type="protein sequence ID" value="KAB8033719.1"/>
    <property type="molecule type" value="Genomic_DNA"/>
</dbReference>
<dbReference type="Gene3D" id="3.30.450.20">
    <property type="entry name" value="PAS domain"/>
    <property type="match status" value="1"/>
</dbReference>
<dbReference type="GO" id="GO:0004888">
    <property type="term" value="F:transmembrane signaling receptor activity"/>
    <property type="evidence" value="ECO:0007669"/>
    <property type="project" value="TreeGrafter"/>
</dbReference>
<organism evidence="11 12">
    <name type="scientific">Fluviispira multicolorata</name>
    <dbReference type="NCBI Taxonomy" id="2654512"/>
    <lineage>
        <taxon>Bacteria</taxon>
        <taxon>Pseudomonadati</taxon>
        <taxon>Bdellovibrionota</taxon>
        <taxon>Oligoflexia</taxon>
        <taxon>Silvanigrellales</taxon>
        <taxon>Silvanigrellaceae</taxon>
        <taxon>Fluviispira</taxon>
    </lineage>
</organism>
<comment type="similarity">
    <text evidence="7">Belongs to the methyl-accepting chemotaxis (MCP) protein family.</text>
</comment>
<dbReference type="PROSITE" id="PS50111">
    <property type="entry name" value="CHEMOTAXIS_TRANSDUC_2"/>
    <property type="match status" value="1"/>
</dbReference>
<evidence type="ECO:0000256" key="6">
    <source>
        <dbReference type="ARBA" id="ARBA00023136"/>
    </source>
</evidence>
<comment type="subcellular location">
    <subcellularLocation>
        <location evidence="1">Cell membrane</location>
        <topology evidence="1">Multi-pass membrane protein</topology>
    </subcellularLocation>
</comment>
<dbReference type="SMART" id="SM00283">
    <property type="entry name" value="MA"/>
    <property type="match status" value="1"/>
</dbReference>
<keyword evidence="3" id="KW-0145">Chemotaxis</keyword>
<evidence type="ECO:0000256" key="3">
    <source>
        <dbReference type="ARBA" id="ARBA00022500"/>
    </source>
</evidence>
<dbReference type="Pfam" id="PF17200">
    <property type="entry name" value="sCache_2"/>
    <property type="match status" value="1"/>
</dbReference>
<keyword evidence="5 9" id="KW-1133">Transmembrane helix</keyword>
<dbReference type="InterPro" id="IPR004089">
    <property type="entry name" value="MCPsignal_dom"/>
</dbReference>
<evidence type="ECO:0000313" key="12">
    <source>
        <dbReference type="Proteomes" id="UP000442694"/>
    </source>
</evidence>
<sequence>MLSKFSIKKKMIFWNIVIIILFMIFLIIIGNDSINKLMDEKKTQIKNLTDSAGGIIYKYMNLEKEGKITHQQALEGIKIALNSARYDGDNYFFVGDNDLRQIINPKRPSDDGVVQNSPQYKNFLDISLRNKGGDFLTYSTTRPGSNKEFRKLTYLLPIPEWKWYIGTGIYIEDVEKQKQKYILFELLIFIIITSFLMLGGNKIANFISIPLSKLSGLLKQSSLKMKEKSELLTQMSEAVGSSSREQAHSIQETASAISQVTSMISRTSSLTSNSENLSQTISNQIALGNKAVTDMVSSMDAIQEASQKLSEIEEIIIQIEKKATVINEIVTKTELLSLNASIESARAGEYGKGFAVVAEEVGNLAKTSGKSSNEIRELLDQSRVNVKNILELTISRVSEGQKKTIEVSNIFNKIIHDVNDIQNQMSQITEATKEQEIGVKQISTAMANIDMSATKNLSNADKSILVSSEVLEISKEINLITIKTEEIVFGK</sequence>
<dbReference type="GO" id="GO:0005886">
    <property type="term" value="C:plasma membrane"/>
    <property type="evidence" value="ECO:0007669"/>
    <property type="project" value="UniProtKB-SubCell"/>
</dbReference>
<evidence type="ECO:0000313" key="11">
    <source>
        <dbReference type="EMBL" id="KAB8033719.1"/>
    </source>
</evidence>
<dbReference type="SMART" id="SM01049">
    <property type="entry name" value="Cache_2"/>
    <property type="match status" value="1"/>
</dbReference>
<feature type="transmembrane region" description="Helical" evidence="9">
    <location>
        <begin position="181"/>
        <end position="200"/>
    </location>
</feature>